<dbReference type="SMART" id="SM00326">
    <property type="entry name" value="SH3"/>
    <property type="match status" value="1"/>
</dbReference>
<name>A0A5J4W4N6_9EUKA</name>
<protein>
    <recommendedName>
        <fullName evidence="4">SH3 domain-containing protein</fullName>
    </recommendedName>
</protein>
<gene>
    <name evidence="5" type="ORF">EZS28_014791</name>
</gene>
<reference evidence="5 6" key="1">
    <citation type="submission" date="2019-03" db="EMBL/GenBank/DDBJ databases">
        <title>Single cell metagenomics reveals metabolic interactions within the superorganism composed of flagellate Streblomastix strix and complex community of Bacteroidetes bacteria on its surface.</title>
        <authorList>
            <person name="Treitli S.C."/>
            <person name="Kolisko M."/>
            <person name="Husnik F."/>
            <person name="Keeling P."/>
            <person name="Hampl V."/>
        </authorList>
    </citation>
    <scope>NUCLEOTIDE SEQUENCE [LARGE SCALE GENOMIC DNA]</scope>
    <source>
        <strain evidence="5">ST1C</strain>
    </source>
</reference>
<dbReference type="AlphaFoldDB" id="A0A5J4W4N6"/>
<dbReference type="PANTHER" id="PTHR21723:SF3">
    <property type="entry name" value="PROTEIN RIC-3"/>
    <property type="match status" value="1"/>
</dbReference>
<organism evidence="5 6">
    <name type="scientific">Streblomastix strix</name>
    <dbReference type="NCBI Taxonomy" id="222440"/>
    <lineage>
        <taxon>Eukaryota</taxon>
        <taxon>Metamonada</taxon>
        <taxon>Preaxostyla</taxon>
        <taxon>Oxymonadida</taxon>
        <taxon>Streblomastigidae</taxon>
        <taxon>Streblomastix</taxon>
    </lineage>
</organism>
<evidence type="ECO:0000256" key="1">
    <source>
        <dbReference type="ARBA" id="ARBA00022443"/>
    </source>
</evidence>
<feature type="compositionally biased region" description="Basic and acidic residues" evidence="3">
    <location>
        <begin position="846"/>
        <end position="869"/>
    </location>
</feature>
<dbReference type="PANTHER" id="PTHR21723">
    <property type="entry name" value="RESISTANCE TO INHIBITORS OF CHOLINESTERASE PROTEIN 3 RIC3"/>
    <property type="match status" value="1"/>
</dbReference>
<dbReference type="SUPFAM" id="SSF48371">
    <property type="entry name" value="ARM repeat"/>
    <property type="match status" value="1"/>
</dbReference>
<dbReference type="InterPro" id="IPR026160">
    <property type="entry name" value="Ric3"/>
</dbReference>
<evidence type="ECO:0000313" key="5">
    <source>
        <dbReference type="EMBL" id="KAA6389680.1"/>
    </source>
</evidence>
<proteinExistence type="predicted"/>
<feature type="compositionally biased region" description="Basic and acidic residues" evidence="3">
    <location>
        <begin position="877"/>
        <end position="895"/>
    </location>
</feature>
<sequence length="947" mass="109808">MSNSEEFLEAISDYPGVEGDEQFVPVKKGEVVRVIKKELSWYMVEKDTEIGKVPIEYLKIYTPKSLNHQNSLLNQSSKILTSVSKLYTLEQLKTIKDDLFSLKNTKQASTDIINKLTNALEAVYSVESGDQSNITEEMKKITKNLANNVTKITFEIINEEKDVELAIQSGLLDDLIDLVNRTSVEDITNERISAIWKISEKGSAIHSQKMFEIETIQTLTPKLKVNSKNIQLYIIKTIINIIRNGWKQIQQQQIQKSQLQQLLLIPHPYLELFEQQGIIRNIIDDIIMNKEVDNQNKNKVYELLDVLYIEGAKLPSDLQLQIISDLCKQAKSGNQVDQISAFQSLTYLIANKDNFDVIIEKGFLETNLKLFQKEDEDEEVNDNIIKSSLQILTYMFIFGSDQSKKLIRSNLTQETINKLKTTNQYEEEIMILEYCFTVPETLNKLINIRRSVNYKSEQYLIDLIKSGLMKDLNNIIDQDEEKLGEIFLISEIIKLIVLENPSASRSIVETTDFIKNYLRFFTSIEITHIVEYHFIPLSSLSEQLPNQSKKNLFDKGIIQIMIKMLNSEEYWIRDKSLEIINNIIRAGVNELKEGQKHPFHQALKEDGTISKLIQMFKDDKYNIRSDIAQILSCLFKAQPLPDEIKNDIIKILKELIDFDDLALLSESADNHNLLLTNNFEKDLLISESNTLPSLHIIQSILHLGSNANKKKVTTAVKSGVQKLTDDKYADELGKNENWSEDQRKEIKIRAKEIIEFMNANEAQVLKQQKEKEMELQRQKQKEIELQKQKQKEKEIEIQKQKQLEIDKQKQIEQEKLNEQNKQKDKDKENESAKQKMNTKSKATLKPIDKQNEMRNQNEKDNSVDQRKENNINSKVQETPKKNDDRRIDDKQKQKDQVNAPQQQNEIKQENQQKPKQADSNQKTKNEKDIEKEQVKEEQPAGCGCIIL</sequence>
<feature type="region of interest" description="Disordered" evidence="3">
    <location>
        <begin position="804"/>
        <end position="947"/>
    </location>
</feature>
<dbReference type="InterPro" id="IPR011989">
    <property type="entry name" value="ARM-like"/>
</dbReference>
<dbReference type="InterPro" id="IPR016024">
    <property type="entry name" value="ARM-type_fold"/>
</dbReference>
<feature type="domain" description="SH3" evidence="4">
    <location>
        <begin position="3"/>
        <end position="63"/>
    </location>
</feature>
<dbReference type="OrthoDB" id="8883818at2759"/>
<evidence type="ECO:0000256" key="3">
    <source>
        <dbReference type="SAM" id="MobiDB-lite"/>
    </source>
</evidence>
<evidence type="ECO:0000256" key="2">
    <source>
        <dbReference type="PROSITE-ProRule" id="PRU00192"/>
    </source>
</evidence>
<comment type="caution">
    <text evidence="5">The sequence shown here is derived from an EMBL/GenBank/DDBJ whole genome shotgun (WGS) entry which is preliminary data.</text>
</comment>
<evidence type="ECO:0000313" key="6">
    <source>
        <dbReference type="Proteomes" id="UP000324800"/>
    </source>
</evidence>
<dbReference type="SUPFAM" id="SSF50044">
    <property type="entry name" value="SH3-domain"/>
    <property type="match status" value="1"/>
</dbReference>
<feature type="compositionally biased region" description="Basic and acidic residues" evidence="3">
    <location>
        <begin position="804"/>
        <end position="833"/>
    </location>
</feature>
<dbReference type="InterPro" id="IPR001452">
    <property type="entry name" value="SH3_domain"/>
</dbReference>
<keyword evidence="1 2" id="KW-0728">SH3 domain</keyword>
<dbReference type="Gene3D" id="2.30.30.40">
    <property type="entry name" value="SH3 Domains"/>
    <property type="match status" value="1"/>
</dbReference>
<feature type="compositionally biased region" description="Basic and acidic residues" evidence="3">
    <location>
        <begin position="906"/>
        <end position="938"/>
    </location>
</feature>
<dbReference type="EMBL" id="SNRW01003494">
    <property type="protein sequence ID" value="KAA6389680.1"/>
    <property type="molecule type" value="Genomic_DNA"/>
</dbReference>
<dbReference type="Gene3D" id="1.25.10.10">
    <property type="entry name" value="Leucine-rich Repeat Variant"/>
    <property type="match status" value="2"/>
</dbReference>
<dbReference type="InterPro" id="IPR036028">
    <property type="entry name" value="SH3-like_dom_sf"/>
</dbReference>
<accession>A0A5J4W4N6</accession>
<dbReference type="Proteomes" id="UP000324800">
    <property type="component" value="Unassembled WGS sequence"/>
</dbReference>
<dbReference type="GO" id="GO:0034394">
    <property type="term" value="P:protein localization to cell surface"/>
    <property type="evidence" value="ECO:0007669"/>
    <property type="project" value="TreeGrafter"/>
</dbReference>
<dbReference type="PROSITE" id="PS50002">
    <property type="entry name" value="SH3"/>
    <property type="match status" value="1"/>
</dbReference>
<evidence type="ECO:0000259" key="4">
    <source>
        <dbReference type="PROSITE" id="PS50002"/>
    </source>
</evidence>